<dbReference type="EMBL" id="BNBE01000004">
    <property type="protein sequence ID" value="GHG27997.1"/>
    <property type="molecule type" value="Genomic_DNA"/>
</dbReference>
<keyword evidence="3" id="KW-1185">Reference proteome</keyword>
<evidence type="ECO:0000313" key="3">
    <source>
        <dbReference type="Proteomes" id="UP000632849"/>
    </source>
</evidence>
<gene>
    <name evidence="2" type="ORF">GCM10017667_76250</name>
</gene>
<reference evidence="2" key="2">
    <citation type="submission" date="2020-09" db="EMBL/GenBank/DDBJ databases">
        <authorList>
            <person name="Sun Q."/>
            <person name="Ohkuma M."/>
        </authorList>
    </citation>
    <scope>NUCLEOTIDE SEQUENCE</scope>
    <source>
        <strain evidence="2">JCM 4122</strain>
    </source>
</reference>
<dbReference type="RefSeq" id="WP_190044741.1">
    <property type="nucleotide sequence ID" value="NZ_BNBE01000004.1"/>
</dbReference>
<name>A0A919BXA0_STRFL</name>
<feature type="region of interest" description="Disordered" evidence="1">
    <location>
        <begin position="1"/>
        <end position="93"/>
    </location>
</feature>
<feature type="compositionally biased region" description="Gly residues" evidence="1">
    <location>
        <begin position="46"/>
        <end position="55"/>
    </location>
</feature>
<reference evidence="2" key="1">
    <citation type="journal article" date="2014" name="Int. J. Syst. Evol. Microbiol.">
        <title>Complete genome sequence of Corynebacterium casei LMG S-19264T (=DSM 44701T), isolated from a smear-ripened cheese.</title>
        <authorList>
            <consortium name="US DOE Joint Genome Institute (JGI-PGF)"/>
            <person name="Walter F."/>
            <person name="Albersmeier A."/>
            <person name="Kalinowski J."/>
            <person name="Ruckert C."/>
        </authorList>
    </citation>
    <scope>NUCLEOTIDE SEQUENCE</scope>
    <source>
        <strain evidence="2">JCM 4122</strain>
    </source>
</reference>
<comment type="caution">
    <text evidence="2">The sequence shown here is derived from an EMBL/GenBank/DDBJ whole genome shotgun (WGS) entry which is preliminary data.</text>
</comment>
<proteinExistence type="predicted"/>
<evidence type="ECO:0000313" key="2">
    <source>
        <dbReference type="EMBL" id="GHG27997.1"/>
    </source>
</evidence>
<evidence type="ECO:0000256" key="1">
    <source>
        <dbReference type="SAM" id="MobiDB-lite"/>
    </source>
</evidence>
<feature type="compositionally biased region" description="Basic and acidic residues" evidence="1">
    <location>
        <begin position="73"/>
        <end position="93"/>
    </location>
</feature>
<feature type="compositionally biased region" description="Basic and acidic residues" evidence="1">
    <location>
        <begin position="1"/>
        <end position="15"/>
    </location>
</feature>
<protein>
    <submittedName>
        <fullName evidence="2">Uncharacterized protein</fullName>
    </submittedName>
</protein>
<dbReference type="AlphaFoldDB" id="A0A919BXA0"/>
<organism evidence="2 3">
    <name type="scientific">Streptomyces filamentosus</name>
    <name type="common">Streptomyces roseosporus</name>
    <dbReference type="NCBI Taxonomy" id="67294"/>
    <lineage>
        <taxon>Bacteria</taxon>
        <taxon>Bacillati</taxon>
        <taxon>Actinomycetota</taxon>
        <taxon>Actinomycetes</taxon>
        <taxon>Kitasatosporales</taxon>
        <taxon>Streptomycetaceae</taxon>
        <taxon>Streptomyces</taxon>
    </lineage>
</organism>
<sequence length="93" mass="9719">MGEQKQHRTDEDPAGRPRTTPAEAPGESGDEEARREADEAVSPRGLPGGRGGAGEQRGAAGREATDQEGAGGHTDKHQRPGVGREEQTHGRDG</sequence>
<accession>A0A919BXA0</accession>
<dbReference type="Proteomes" id="UP000632849">
    <property type="component" value="Unassembled WGS sequence"/>
</dbReference>